<feature type="transmembrane region" description="Helical" evidence="1">
    <location>
        <begin position="115"/>
        <end position="137"/>
    </location>
</feature>
<evidence type="ECO:0000313" key="3">
    <source>
        <dbReference type="Proteomes" id="UP000229896"/>
    </source>
</evidence>
<dbReference type="PANTHER" id="PTHR35531">
    <property type="entry name" value="INNER MEMBRANE PROTEIN YBCI-RELATED"/>
    <property type="match status" value="1"/>
</dbReference>
<name>A0A2M6YCN9_9BACT</name>
<dbReference type="Pfam" id="PF04307">
    <property type="entry name" value="YdjM"/>
    <property type="match status" value="1"/>
</dbReference>
<protein>
    <recommendedName>
        <fullName evidence="4">Metal-dependent hydrolase</fullName>
    </recommendedName>
</protein>
<evidence type="ECO:0008006" key="4">
    <source>
        <dbReference type="Google" id="ProtNLM"/>
    </source>
</evidence>
<dbReference type="PANTHER" id="PTHR35531:SF1">
    <property type="entry name" value="INNER MEMBRANE PROTEIN YBCI-RELATED"/>
    <property type="match status" value="1"/>
</dbReference>
<comment type="caution">
    <text evidence="2">The sequence shown here is derived from an EMBL/GenBank/DDBJ whole genome shotgun (WGS) entry which is preliminary data.</text>
</comment>
<accession>A0A2M6YCN9</accession>
<dbReference type="AlphaFoldDB" id="A0A2M6YCN9"/>
<proteinExistence type="predicted"/>
<sequence>MTGKTHRTIGLLTGGGYFLATAKPEYQPAIFAFAIAAAYLGSLIPDADDASADIWHTLPLGHAVGKITDPLLKHRNISHSLVGILVYSFILFWILKSMPQYWGISIMPVMISSSIAYSSHLIADSFTIEGIPILWPWKRMFGIPPKPFDGIRIQTGKWFENLVIFPAANLILIILVVLYWQKIKSLFLK</sequence>
<keyword evidence="1" id="KW-1133">Transmembrane helix</keyword>
<feature type="transmembrane region" description="Helical" evidence="1">
    <location>
        <begin position="158"/>
        <end position="180"/>
    </location>
</feature>
<dbReference type="InterPro" id="IPR007404">
    <property type="entry name" value="YdjM-like"/>
</dbReference>
<gene>
    <name evidence="2" type="ORF">COT12_01080</name>
</gene>
<evidence type="ECO:0000256" key="1">
    <source>
        <dbReference type="SAM" id="Phobius"/>
    </source>
</evidence>
<keyword evidence="1" id="KW-0812">Transmembrane</keyword>
<keyword evidence="1" id="KW-0472">Membrane</keyword>
<dbReference type="Proteomes" id="UP000229896">
    <property type="component" value="Unassembled WGS sequence"/>
</dbReference>
<feature type="transmembrane region" description="Helical" evidence="1">
    <location>
        <begin position="76"/>
        <end position="95"/>
    </location>
</feature>
<dbReference type="EMBL" id="PEXI01000037">
    <property type="protein sequence ID" value="PIU24424.1"/>
    <property type="molecule type" value="Genomic_DNA"/>
</dbReference>
<evidence type="ECO:0000313" key="2">
    <source>
        <dbReference type="EMBL" id="PIU24424.1"/>
    </source>
</evidence>
<reference evidence="3" key="1">
    <citation type="submission" date="2017-09" db="EMBL/GenBank/DDBJ databases">
        <title>Depth-based differentiation of microbial function through sediment-hosted aquifers and enrichment of novel symbionts in the deep terrestrial subsurface.</title>
        <authorList>
            <person name="Probst A.J."/>
            <person name="Ladd B."/>
            <person name="Jarett J.K."/>
            <person name="Geller-Mcgrath D.E."/>
            <person name="Sieber C.M.K."/>
            <person name="Emerson J.B."/>
            <person name="Anantharaman K."/>
            <person name="Thomas B.C."/>
            <person name="Malmstrom R."/>
            <person name="Stieglmeier M."/>
            <person name="Klingl A."/>
            <person name="Woyke T."/>
            <person name="Ryan C.M."/>
            <person name="Banfield J.F."/>
        </authorList>
    </citation>
    <scope>NUCLEOTIDE SEQUENCE [LARGE SCALE GENOMIC DNA]</scope>
</reference>
<organism evidence="2 3">
    <name type="scientific">Candidatus Berkelbacteria bacterium CG08_land_8_20_14_0_20_39_8</name>
    <dbReference type="NCBI Taxonomy" id="1974511"/>
    <lineage>
        <taxon>Bacteria</taxon>
        <taxon>Candidatus Berkelbacteria</taxon>
    </lineage>
</organism>